<dbReference type="InterPro" id="IPR000795">
    <property type="entry name" value="T_Tr_GTP-bd_dom"/>
</dbReference>
<protein>
    <recommendedName>
        <fullName evidence="4">Large ribosomal subunit assembly factor BipA</fullName>
        <ecNumber evidence="4">3.6.5.-</ecNumber>
    </recommendedName>
    <alternativeName>
        <fullName evidence="4">GTP-binding protein BipA</fullName>
    </alternativeName>
</protein>
<dbReference type="SUPFAM" id="SSF52540">
    <property type="entry name" value="P-loop containing nucleoside triphosphate hydrolases"/>
    <property type="match status" value="1"/>
</dbReference>
<dbReference type="AlphaFoldDB" id="A0A3S5Y017"/>
<comment type="catalytic activity">
    <reaction evidence="3 4">
        <text>GTP + H2O = GDP + phosphate + H(+)</text>
        <dbReference type="Rhea" id="RHEA:19669"/>
        <dbReference type="ChEBI" id="CHEBI:15377"/>
        <dbReference type="ChEBI" id="CHEBI:15378"/>
        <dbReference type="ChEBI" id="CHEBI:37565"/>
        <dbReference type="ChEBI" id="CHEBI:43474"/>
        <dbReference type="ChEBI" id="CHEBI:58189"/>
    </reaction>
</comment>
<keyword evidence="4" id="KW-0378">Hydrolase</keyword>
<dbReference type="GO" id="GO:0019843">
    <property type="term" value="F:rRNA binding"/>
    <property type="evidence" value="ECO:0007669"/>
    <property type="project" value="UniProtKB-KW"/>
</dbReference>
<proteinExistence type="inferred from homology"/>
<dbReference type="SMART" id="SM00838">
    <property type="entry name" value="EFG_C"/>
    <property type="match status" value="1"/>
</dbReference>
<dbReference type="KEGG" id="ment:CS528_02640"/>
<evidence type="ECO:0000313" key="8">
    <source>
        <dbReference type="Proteomes" id="UP000232226"/>
    </source>
</evidence>
<name>A0A3S5Y017_9MOLU</name>
<keyword evidence="8" id="KW-1185">Reference proteome</keyword>
<dbReference type="PROSITE" id="PS51722">
    <property type="entry name" value="G_TR_2"/>
    <property type="match status" value="1"/>
</dbReference>
<dbReference type="FunFam" id="3.30.70.240:FF:000002">
    <property type="entry name" value="GTP-binding protein TypA"/>
    <property type="match status" value="1"/>
</dbReference>
<dbReference type="InterPro" id="IPR047041">
    <property type="entry name" value="BipA_GTP-bd_dom"/>
</dbReference>
<dbReference type="GO" id="GO:1990904">
    <property type="term" value="C:ribonucleoprotein complex"/>
    <property type="evidence" value="ECO:0007669"/>
    <property type="project" value="TreeGrafter"/>
</dbReference>
<dbReference type="PANTHER" id="PTHR42908">
    <property type="entry name" value="TRANSLATION ELONGATION FACTOR-RELATED"/>
    <property type="match status" value="1"/>
</dbReference>
<dbReference type="PRINTS" id="PR00315">
    <property type="entry name" value="ELONGATNFCT"/>
</dbReference>
<sequence>MSNQKIINIAVIAHVDAGKSTLVDALLKQGGAFRDNQEVVEQIMDSNDQERERGITIYSKNCAIEYKGTKINIVDTPGHADFSSEVERIMKTVDTVILLVDSSEGPMPQTRFVLSKALELGLNPILMINKIDKKDQRAEEVVEEVLELFMELDATDEQLEFKTLYGIAREGIAQLNLNDKGTDLSPMFDTIIEQVGTYPIELAEKPLKMQVSSLAYDSFIGRLGIGRIFEGKIAEGQTVSVVKNDGEVKQAKISKLTVYQGLNKVAVKEAFAGDIITFAGIEHISIGDTINELNNINPMEPITIEEPTMSMNFLVNTSPFAGKVGKFVTSRNIKERLEKELEVNVGLKVEPLDNPTIEGFKVLGRGELHLSVLIEQMRREGFELAISKPEVIFRKGENGTLLEPMEKVILNIPTEYSGTVINKLNQRKGLMTDMDSDGVRDKIVYNIPLRALIGFRSEFTNDTHGEGIMVRSSNGFEPYKGEIESRKNGVLISMASGKTLPYALNNLEERGILFVGPQVEVYDGMIVGQHSRDNDLEVNPTTGKKLTNTRASGSDDSVKLTPPKLMTLEEALEYIEWDELVEVTPDDIRLRKRWLSNTERRQHRNDNKKVFD</sequence>
<comment type="function">
    <text evidence="4">A 50S ribosomal subunit assembly protein with GTPase activity, required for 50S subunit assembly at low temperatures, may also play a role in translation. Binds GTP and analogs. Binds the 70S ribosome between the 30S and 50S subunits, in a similar position as ribosome-bound EF-G; it contacts a number of ribosomal proteins, both rRNAs and the A-site tRNA.</text>
</comment>
<dbReference type="InterPro" id="IPR047042">
    <property type="entry name" value="BipA_II"/>
</dbReference>
<keyword evidence="4" id="KW-0690">Ribosome biogenesis</keyword>
<dbReference type="InterPro" id="IPR006298">
    <property type="entry name" value="BipA"/>
</dbReference>
<evidence type="ECO:0000256" key="2">
    <source>
        <dbReference type="ARBA" id="ARBA00023134"/>
    </source>
</evidence>
<dbReference type="Proteomes" id="UP000232226">
    <property type="component" value="Chromosome"/>
</dbReference>
<dbReference type="InterPro" id="IPR009000">
    <property type="entry name" value="Transl_B-barrel_sf"/>
</dbReference>
<dbReference type="NCBIfam" id="TIGR01394">
    <property type="entry name" value="TypA_BipA"/>
    <property type="match status" value="1"/>
</dbReference>
<dbReference type="GO" id="GO:0005525">
    <property type="term" value="F:GTP binding"/>
    <property type="evidence" value="ECO:0007669"/>
    <property type="project" value="UniProtKB-UniRule"/>
</dbReference>
<keyword evidence="4" id="KW-0694">RNA-binding</keyword>
<keyword evidence="4" id="KW-0820">tRNA-binding</keyword>
<dbReference type="Gene3D" id="3.40.50.300">
    <property type="entry name" value="P-loop containing nucleotide triphosphate hydrolases"/>
    <property type="match status" value="1"/>
</dbReference>
<dbReference type="PANTHER" id="PTHR42908:SF8">
    <property type="entry name" value="TR-TYPE G DOMAIN-CONTAINING PROTEIN"/>
    <property type="match status" value="1"/>
</dbReference>
<dbReference type="GO" id="GO:0010467">
    <property type="term" value="P:gene expression"/>
    <property type="evidence" value="ECO:0007669"/>
    <property type="project" value="UniProtKB-ARBA"/>
</dbReference>
<feature type="compositionally biased region" description="Polar residues" evidence="5">
    <location>
        <begin position="539"/>
        <end position="555"/>
    </location>
</feature>
<dbReference type="GO" id="GO:0043022">
    <property type="term" value="F:ribosome binding"/>
    <property type="evidence" value="ECO:0007669"/>
    <property type="project" value="UniProtKB-UniRule"/>
</dbReference>
<dbReference type="GO" id="GO:0009409">
    <property type="term" value="P:response to cold"/>
    <property type="evidence" value="ECO:0007669"/>
    <property type="project" value="UniProtKB-ARBA"/>
</dbReference>
<feature type="region of interest" description="Disordered" evidence="5">
    <location>
        <begin position="532"/>
        <end position="561"/>
    </location>
</feature>
<dbReference type="InterPro" id="IPR000640">
    <property type="entry name" value="EFG_V-like"/>
</dbReference>
<dbReference type="Gene3D" id="2.40.30.10">
    <property type="entry name" value="Translation factors"/>
    <property type="match status" value="1"/>
</dbReference>
<dbReference type="Pfam" id="PF21018">
    <property type="entry name" value="BipA_C"/>
    <property type="match status" value="1"/>
</dbReference>
<keyword evidence="4" id="KW-0963">Cytoplasm</keyword>
<dbReference type="InterPro" id="IPR035651">
    <property type="entry name" value="BipA_V"/>
</dbReference>
<dbReference type="EC" id="3.6.5.-" evidence="4"/>
<dbReference type="RefSeq" id="WP_099651318.1">
    <property type="nucleotide sequence ID" value="NZ_CP024411.1"/>
</dbReference>
<dbReference type="InterPro" id="IPR035647">
    <property type="entry name" value="EFG_III/V"/>
</dbReference>
<dbReference type="FunFam" id="2.40.30.10:FF:000016">
    <property type="entry name" value="GTP-binding protein TypA"/>
    <property type="match status" value="1"/>
</dbReference>
<dbReference type="NCBIfam" id="TIGR00231">
    <property type="entry name" value="small_GTP"/>
    <property type="match status" value="1"/>
</dbReference>
<feature type="domain" description="Tr-type G" evidence="6">
    <location>
        <begin position="4"/>
        <end position="199"/>
    </location>
</feature>
<dbReference type="Pfam" id="PF00009">
    <property type="entry name" value="GTP_EFTU"/>
    <property type="match status" value="1"/>
</dbReference>
<dbReference type="SUPFAM" id="SSF50447">
    <property type="entry name" value="Translation proteins"/>
    <property type="match status" value="1"/>
</dbReference>
<dbReference type="InterPro" id="IPR004161">
    <property type="entry name" value="EFTu-like_2"/>
</dbReference>
<dbReference type="FunFam" id="2.40.50.250:FF:000001">
    <property type="entry name" value="GTP-binding protein TypA"/>
    <property type="match status" value="1"/>
</dbReference>
<dbReference type="GO" id="GO:0005829">
    <property type="term" value="C:cytosol"/>
    <property type="evidence" value="ECO:0007669"/>
    <property type="project" value="TreeGrafter"/>
</dbReference>
<evidence type="ECO:0000256" key="1">
    <source>
        <dbReference type="ARBA" id="ARBA00022741"/>
    </source>
</evidence>
<dbReference type="InterPro" id="IPR005225">
    <property type="entry name" value="Small_GTP-bd"/>
</dbReference>
<evidence type="ECO:0000256" key="5">
    <source>
        <dbReference type="SAM" id="MobiDB-lite"/>
    </source>
</evidence>
<dbReference type="EMBL" id="CP024411">
    <property type="protein sequence ID" value="ATQ35646.1"/>
    <property type="molecule type" value="Genomic_DNA"/>
</dbReference>
<dbReference type="Gene3D" id="2.40.50.250">
    <property type="entry name" value="bipa protein"/>
    <property type="match status" value="1"/>
</dbReference>
<dbReference type="InterPro" id="IPR047043">
    <property type="entry name" value="BipA_III"/>
</dbReference>
<dbReference type="GO" id="GO:0003924">
    <property type="term" value="F:GTPase activity"/>
    <property type="evidence" value="ECO:0007669"/>
    <property type="project" value="UniProtKB-UniRule"/>
</dbReference>
<evidence type="ECO:0000259" key="6">
    <source>
        <dbReference type="PROSITE" id="PS51722"/>
    </source>
</evidence>
<dbReference type="CDD" id="cd16263">
    <property type="entry name" value="BipA_III"/>
    <property type="match status" value="1"/>
</dbReference>
<evidence type="ECO:0000313" key="7">
    <source>
        <dbReference type="EMBL" id="ATQ35646.1"/>
    </source>
</evidence>
<dbReference type="GO" id="GO:0000049">
    <property type="term" value="F:tRNA binding"/>
    <property type="evidence" value="ECO:0007669"/>
    <property type="project" value="UniProtKB-KW"/>
</dbReference>
<dbReference type="FunFam" id="3.40.50.300:FF:000055">
    <property type="entry name" value="GTP-binding protein TypA"/>
    <property type="match status" value="1"/>
</dbReference>
<dbReference type="InterPro" id="IPR031157">
    <property type="entry name" value="G_TR_CS"/>
</dbReference>
<reference evidence="7 8" key="1">
    <citation type="submission" date="2017-10" db="EMBL/GenBank/DDBJ databases">
        <title>Complete Genome Sequence of Mesoplasma entomophilum.</title>
        <authorList>
            <person name="Knight T.F."/>
            <person name="Citino T."/>
            <person name="Rubinstein R."/>
            <person name="Neuschaefer Z."/>
        </authorList>
    </citation>
    <scope>NUCLEOTIDE SEQUENCE [LARGE SCALE GENOMIC DNA]</scope>
    <source>
        <strain evidence="7 8">TAC</strain>
    </source>
</reference>
<keyword evidence="1 4" id="KW-0547">Nucleotide-binding</keyword>
<comment type="similarity">
    <text evidence="4">Belongs to the TRAFAC class translation factor GTPase superfamily. Classic translation factor GTPase family. BipA subfamily.</text>
</comment>
<dbReference type="GO" id="GO:0000027">
    <property type="term" value="P:ribosomal large subunit assembly"/>
    <property type="evidence" value="ECO:0007669"/>
    <property type="project" value="UniProtKB-UniRule"/>
</dbReference>
<gene>
    <name evidence="7" type="primary">typA</name>
    <name evidence="4" type="synonym">bipA</name>
    <name evidence="7" type="ORF">CS528_02640</name>
</gene>
<dbReference type="FunFam" id="3.30.70.870:FF:000003">
    <property type="entry name" value="GTP-binding protein TypA"/>
    <property type="match status" value="1"/>
</dbReference>
<dbReference type="PROSITE" id="PS00301">
    <property type="entry name" value="G_TR_1"/>
    <property type="match status" value="1"/>
</dbReference>
<dbReference type="InterPro" id="IPR042116">
    <property type="entry name" value="TypA/BipA_C"/>
</dbReference>
<dbReference type="Gene3D" id="3.30.70.240">
    <property type="match status" value="1"/>
</dbReference>
<dbReference type="Gene3D" id="3.30.70.870">
    <property type="entry name" value="Elongation Factor G (Translational Gtpase), domain 3"/>
    <property type="match status" value="1"/>
</dbReference>
<feature type="binding site" evidence="4">
    <location>
        <begin position="129"/>
        <end position="132"/>
    </location>
    <ligand>
        <name>GTP</name>
        <dbReference type="ChEBI" id="CHEBI:37565"/>
    </ligand>
</feature>
<dbReference type="SUPFAM" id="SSF54980">
    <property type="entry name" value="EF-G C-terminal domain-like"/>
    <property type="match status" value="2"/>
</dbReference>
<keyword evidence="2 4" id="KW-0342">GTP-binding</keyword>
<feature type="binding site" evidence="4">
    <location>
        <begin position="16"/>
        <end position="21"/>
    </location>
    <ligand>
        <name>GTP</name>
        <dbReference type="ChEBI" id="CHEBI:37565"/>
    </ligand>
</feature>
<evidence type="ECO:0000256" key="3">
    <source>
        <dbReference type="ARBA" id="ARBA00048548"/>
    </source>
</evidence>
<dbReference type="Pfam" id="PF00679">
    <property type="entry name" value="EFG_C"/>
    <property type="match status" value="1"/>
</dbReference>
<keyword evidence="4" id="KW-0699">rRNA-binding</keyword>
<comment type="subcellular location">
    <subcellularLocation>
        <location evidence="4">Cytoplasm</location>
    </subcellularLocation>
    <text evidence="4">Binds to ribosomes.</text>
</comment>
<evidence type="ECO:0000256" key="4">
    <source>
        <dbReference type="HAMAP-Rule" id="MF_00849"/>
    </source>
</evidence>
<dbReference type="CDD" id="cd03710">
    <property type="entry name" value="BipA_TypA_C"/>
    <property type="match status" value="1"/>
</dbReference>
<dbReference type="InterPro" id="IPR048876">
    <property type="entry name" value="BipA_C"/>
</dbReference>
<accession>A0A3S5Y017</accession>
<dbReference type="CDD" id="cd01891">
    <property type="entry name" value="TypA_BipA"/>
    <property type="match status" value="1"/>
</dbReference>
<dbReference type="HAMAP" id="MF_00849">
    <property type="entry name" value="BipA"/>
    <property type="match status" value="1"/>
</dbReference>
<organism evidence="7 8">
    <name type="scientific">Mesoplasma entomophilum</name>
    <dbReference type="NCBI Taxonomy" id="2149"/>
    <lineage>
        <taxon>Bacteria</taxon>
        <taxon>Bacillati</taxon>
        <taxon>Mycoplasmatota</taxon>
        <taxon>Mollicutes</taxon>
        <taxon>Entomoplasmatales</taxon>
        <taxon>Entomoplasmataceae</taxon>
        <taxon>Mesoplasma</taxon>
    </lineage>
</organism>
<comment type="subunit">
    <text evidence="4">Monomer.</text>
</comment>
<dbReference type="Pfam" id="PF03144">
    <property type="entry name" value="GTP_EFTU_D2"/>
    <property type="match status" value="1"/>
</dbReference>
<dbReference type="CDD" id="cd03691">
    <property type="entry name" value="BipA_TypA_II"/>
    <property type="match status" value="1"/>
</dbReference>
<dbReference type="InterPro" id="IPR027417">
    <property type="entry name" value="P-loop_NTPase"/>
</dbReference>